<protein>
    <submittedName>
        <fullName evidence="1">Uncharacterized protein</fullName>
    </submittedName>
</protein>
<evidence type="ECO:0000313" key="1">
    <source>
        <dbReference type="EMBL" id="KAH9296519.1"/>
    </source>
</evidence>
<proteinExistence type="predicted"/>
<comment type="caution">
    <text evidence="1">The sequence shown here is derived from an EMBL/GenBank/DDBJ whole genome shotgun (WGS) entry which is preliminary data.</text>
</comment>
<dbReference type="Proteomes" id="UP000824469">
    <property type="component" value="Unassembled WGS sequence"/>
</dbReference>
<feature type="non-terminal residue" evidence="1">
    <location>
        <position position="80"/>
    </location>
</feature>
<sequence length="80" mass="9447">RIIFVGYPPGNQNLDGNHEFRGIPNGQLNHSENLARKPGWGKMADITTEKEREERRLKYGEAREREIVRWHEVAFTMDPW</sequence>
<gene>
    <name evidence="1" type="ORF">KI387_040107</name>
</gene>
<organism evidence="1 2">
    <name type="scientific">Taxus chinensis</name>
    <name type="common">Chinese yew</name>
    <name type="synonym">Taxus wallichiana var. chinensis</name>
    <dbReference type="NCBI Taxonomy" id="29808"/>
    <lineage>
        <taxon>Eukaryota</taxon>
        <taxon>Viridiplantae</taxon>
        <taxon>Streptophyta</taxon>
        <taxon>Embryophyta</taxon>
        <taxon>Tracheophyta</taxon>
        <taxon>Spermatophyta</taxon>
        <taxon>Pinopsida</taxon>
        <taxon>Pinidae</taxon>
        <taxon>Conifers II</taxon>
        <taxon>Cupressales</taxon>
        <taxon>Taxaceae</taxon>
        <taxon>Taxus</taxon>
    </lineage>
</organism>
<name>A0AA38CI12_TAXCH</name>
<accession>A0AA38CI12</accession>
<reference evidence="1 2" key="1">
    <citation type="journal article" date="2021" name="Nat. Plants">
        <title>The Taxus genome provides insights into paclitaxel biosynthesis.</title>
        <authorList>
            <person name="Xiong X."/>
            <person name="Gou J."/>
            <person name="Liao Q."/>
            <person name="Li Y."/>
            <person name="Zhou Q."/>
            <person name="Bi G."/>
            <person name="Li C."/>
            <person name="Du R."/>
            <person name="Wang X."/>
            <person name="Sun T."/>
            <person name="Guo L."/>
            <person name="Liang H."/>
            <person name="Lu P."/>
            <person name="Wu Y."/>
            <person name="Zhang Z."/>
            <person name="Ro D.K."/>
            <person name="Shang Y."/>
            <person name="Huang S."/>
            <person name="Yan J."/>
        </authorList>
    </citation>
    <scope>NUCLEOTIDE SEQUENCE [LARGE SCALE GENOMIC DNA]</scope>
    <source>
        <strain evidence="1">Ta-2019</strain>
    </source>
</reference>
<feature type="non-terminal residue" evidence="1">
    <location>
        <position position="1"/>
    </location>
</feature>
<dbReference type="EMBL" id="JAHRHJ020000011">
    <property type="protein sequence ID" value="KAH9296519.1"/>
    <property type="molecule type" value="Genomic_DNA"/>
</dbReference>
<keyword evidence="2" id="KW-1185">Reference proteome</keyword>
<dbReference type="AlphaFoldDB" id="A0AA38CI12"/>
<evidence type="ECO:0000313" key="2">
    <source>
        <dbReference type="Proteomes" id="UP000824469"/>
    </source>
</evidence>